<gene>
    <name evidence="2" type="ORF">PSU4_26480</name>
</gene>
<dbReference type="PANTHER" id="PTHR33744">
    <property type="entry name" value="CARBOHYDRATE DIACID REGULATOR"/>
    <property type="match status" value="1"/>
</dbReference>
<dbReference type="PANTHER" id="PTHR33744:SF17">
    <property type="entry name" value="CONSERVED PROTEIN"/>
    <property type="match status" value="1"/>
</dbReference>
<name>A0A511DIV9_9PSEU</name>
<dbReference type="InterPro" id="IPR042070">
    <property type="entry name" value="PucR_C-HTH_sf"/>
</dbReference>
<proteinExistence type="predicted"/>
<dbReference type="EMBL" id="BJVJ01000022">
    <property type="protein sequence ID" value="GEL23694.1"/>
    <property type="molecule type" value="Genomic_DNA"/>
</dbReference>
<accession>A0A511DIV9</accession>
<dbReference type="AlphaFoldDB" id="A0A511DIV9"/>
<sequence length="505" mass="52986">MPTGLQVLRSPGDAVVRVLVAGTAVTVGDIHLAGDTAPAGPGALVVAIGTDGAEAQEAAVRSAAGLRAAGLVLRAPVADGTVALARAERLTLAAVDERMDWSHLVWFLRSLLHRDGHDADDGAAAQQELFAMADTVARMLDASVTIEDPHSRVLAYSAGVGEADVVRTSTILGRAVPADVLRRLRASGVLRRLRRAERPIVLPAVAPDLLGRLVVPLRVGDEAVGSIWAIRDGELDAELEERLVAVGAAVALQVVRLRAGRDLAMRYSVERVREALRGGAAAGGDLAFASRALRVVALGRLTDGPADDPADDGGRDVDLPVWRTFLRRHAWPEPILGDVDGVTFAIVDDGPGAGGWSWLRELVADGGPASVAASRAVVDVAGLPGARREAAEALVAAADLGRRVVAHEDVWTTVVLRRATAAVATVAHDGLARLHAADEEHGTPLAATLRAWLECWGDVNRAAADLHVHPNTVRLRMRRVRALLGSDLDDGAERAATLLLLRAST</sequence>
<comment type="caution">
    <text evidence="2">The sequence shown here is derived from an EMBL/GenBank/DDBJ whole genome shotgun (WGS) entry which is preliminary data.</text>
</comment>
<dbReference type="InterPro" id="IPR025736">
    <property type="entry name" value="PucR_C-HTH_dom"/>
</dbReference>
<reference evidence="2 3" key="1">
    <citation type="submission" date="2019-07" db="EMBL/GenBank/DDBJ databases">
        <title>Whole genome shotgun sequence of Pseudonocardia sulfidoxydans NBRC 16205.</title>
        <authorList>
            <person name="Hosoyama A."/>
            <person name="Uohara A."/>
            <person name="Ohji S."/>
            <person name="Ichikawa N."/>
        </authorList>
    </citation>
    <scope>NUCLEOTIDE SEQUENCE [LARGE SCALE GENOMIC DNA]</scope>
    <source>
        <strain evidence="2 3">NBRC 16205</strain>
    </source>
</reference>
<evidence type="ECO:0000259" key="1">
    <source>
        <dbReference type="Pfam" id="PF13556"/>
    </source>
</evidence>
<dbReference type="OrthoDB" id="3190266at2"/>
<organism evidence="2 3">
    <name type="scientific">Pseudonocardia sulfidoxydans NBRC 16205</name>
    <dbReference type="NCBI Taxonomy" id="1223511"/>
    <lineage>
        <taxon>Bacteria</taxon>
        <taxon>Bacillati</taxon>
        <taxon>Actinomycetota</taxon>
        <taxon>Actinomycetes</taxon>
        <taxon>Pseudonocardiales</taxon>
        <taxon>Pseudonocardiaceae</taxon>
        <taxon>Pseudonocardia</taxon>
    </lineage>
</organism>
<dbReference type="Pfam" id="PF13556">
    <property type="entry name" value="HTH_30"/>
    <property type="match status" value="1"/>
</dbReference>
<dbReference type="InterPro" id="IPR051448">
    <property type="entry name" value="CdaR-like_regulators"/>
</dbReference>
<keyword evidence="3" id="KW-1185">Reference proteome</keyword>
<evidence type="ECO:0000313" key="3">
    <source>
        <dbReference type="Proteomes" id="UP000321685"/>
    </source>
</evidence>
<dbReference type="RefSeq" id="WP_147107274.1">
    <property type="nucleotide sequence ID" value="NZ_BJVJ01000022.1"/>
</dbReference>
<dbReference type="Proteomes" id="UP000321685">
    <property type="component" value="Unassembled WGS sequence"/>
</dbReference>
<dbReference type="Gene3D" id="1.10.10.2840">
    <property type="entry name" value="PucR C-terminal helix-turn-helix domain"/>
    <property type="match status" value="1"/>
</dbReference>
<protein>
    <submittedName>
        <fullName evidence="2">PucR family transcriptional regulator</fullName>
    </submittedName>
</protein>
<feature type="domain" description="PucR C-terminal helix-turn-helix" evidence="1">
    <location>
        <begin position="445"/>
        <end position="503"/>
    </location>
</feature>
<evidence type="ECO:0000313" key="2">
    <source>
        <dbReference type="EMBL" id="GEL23694.1"/>
    </source>
</evidence>